<proteinExistence type="predicted"/>
<organism evidence="1 2">
    <name type="scientific">Camellia lanceoleosa</name>
    <dbReference type="NCBI Taxonomy" id="1840588"/>
    <lineage>
        <taxon>Eukaryota</taxon>
        <taxon>Viridiplantae</taxon>
        <taxon>Streptophyta</taxon>
        <taxon>Embryophyta</taxon>
        <taxon>Tracheophyta</taxon>
        <taxon>Spermatophyta</taxon>
        <taxon>Magnoliopsida</taxon>
        <taxon>eudicotyledons</taxon>
        <taxon>Gunneridae</taxon>
        <taxon>Pentapetalae</taxon>
        <taxon>asterids</taxon>
        <taxon>Ericales</taxon>
        <taxon>Theaceae</taxon>
        <taxon>Camellia</taxon>
    </lineage>
</organism>
<name>A0ACC0FDU1_9ERIC</name>
<keyword evidence="2" id="KW-1185">Reference proteome</keyword>
<gene>
    <name evidence="1" type="ORF">LOK49_LG14G01672</name>
</gene>
<dbReference type="EMBL" id="CM045772">
    <property type="protein sequence ID" value="KAI7986282.1"/>
    <property type="molecule type" value="Genomic_DNA"/>
</dbReference>
<comment type="caution">
    <text evidence="1">The sequence shown here is derived from an EMBL/GenBank/DDBJ whole genome shotgun (WGS) entry which is preliminary data.</text>
</comment>
<dbReference type="Proteomes" id="UP001060215">
    <property type="component" value="Chromosome 15"/>
</dbReference>
<protein>
    <submittedName>
        <fullName evidence="1">Uncharacterized protein</fullName>
    </submittedName>
</protein>
<reference evidence="1 2" key="1">
    <citation type="journal article" date="2022" name="Plant J.">
        <title>Chromosome-level genome of Camellia lanceoleosa provides a valuable resource for understanding genome evolution and self-incompatibility.</title>
        <authorList>
            <person name="Gong W."/>
            <person name="Xiao S."/>
            <person name="Wang L."/>
            <person name="Liao Z."/>
            <person name="Chang Y."/>
            <person name="Mo W."/>
            <person name="Hu G."/>
            <person name="Li W."/>
            <person name="Zhao G."/>
            <person name="Zhu H."/>
            <person name="Hu X."/>
            <person name="Ji K."/>
            <person name="Xiang X."/>
            <person name="Song Q."/>
            <person name="Yuan D."/>
            <person name="Jin S."/>
            <person name="Zhang L."/>
        </authorList>
    </citation>
    <scope>NUCLEOTIDE SEQUENCE [LARGE SCALE GENOMIC DNA]</scope>
    <source>
        <strain evidence="1">SQ_2022a</strain>
    </source>
</reference>
<evidence type="ECO:0000313" key="1">
    <source>
        <dbReference type="EMBL" id="KAI7986282.1"/>
    </source>
</evidence>
<accession>A0ACC0FDU1</accession>
<evidence type="ECO:0000313" key="2">
    <source>
        <dbReference type="Proteomes" id="UP001060215"/>
    </source>
</evidence>
<sequence>MPPPSGSSPLQHHLTPAWSMELLKFVLQSCSVCALFGLLPAYCRDGKTDHTFQAPNHLSSGCFCTALEVYLYGGQVTSWKNDHGQELLFVSFSTVLGFGINIMTLVMITLLGITKRTAGGTGREARNGYNSPYHDWLCRGSQCLMWVTILLISNCNNWFAILCNQILCLWWVMKPLLGIPFLQTAFSSLEGLVICYL</sequence>